<gene>
    <name evidence="2" type="ORF">GSM42_06110</name>
</gene>
<dbReference type="RefSeq" id="WP_160800666.1">
    <property type="nucleotide sequence ID" value="NZ_WUUL01000003.1"/>
</dbReference>
<dbReference type="EMBL" id="WUUL01000003">
    <property type="protein sequence ID" value="MXQ53313.1"/>
    <property type="molecule type" value="Genomic_DNA"/>
</dbReference>
<evidence type="ECO:0000313" key="2">
    <source>
        <dbReference type="EMBL" id="MXQ53313.1"/>
    </source>
</evidence>
<organism evidence="2 3">
    <name type="scientific">Shimazuella alba</name>
    <dbReference type="NCBI Taxonomy" id="2690964"/>
    <lineage>
        <taxon>Bacteria</taxon>
        <taxon>Bacillati</taxon>
        <taxon>Bacillota</taxon>
        <taxon>Bacilli</taxon>
        <taxon>Bacillales</taxon>
        <taxon>Thermoactinomycetaceae</taxon>
        <taxon>Shimazuella</taxon>
    </lineage>
</organism>
<reference evidence="2 3" key="1">
    <citation type="submission" date="2019-12" db="EMBL/GenBank/DDBJ databases">
        <title>Whole-genome analyses of novel actinobacteria.</title>
        <authorList>
            <person name="Sahin N."/>
            <person name="Saygin H."/>
        </authorList>
    </citation>
    <scope>NUCLEOTIDE SEQUENCE [LARGE SCALE GENOMIC DNA]</scope>
    <source>
        <strain evidence="2 3">KC615</strain>
    </source>
</reference>
<proteinExistence type="predicted"/>
<name>A0A6I4VQE9_9BACL</name>
<dbReference type="InterPro" id="IPR021027">
    <property type="entry name" value="Transposase_put_HTH"/>
</dbReference>
<dbReference type="Pfam" id="PF12323">
    <property type="entry name" value="HTH_OrfB_IS605"/>
    <property type="match status" value="1"/>
</dbReference>
<protein>
    <submittedName>
        <fullName evidence="2">Helix-turn-helix domain-containing protein</fullName>
    </submittedName>
</protein>
<keyword evidence="3" id="KW-1185">Reference proteome</keyword>
<comment type="caution">
    <text evidence="2">The sequence shown here is derived from an EMBL/GenBank/DDBJ whole genome shotgun (WGS) entry which is preliminary data.</text>
</comment>
<evidence type="ECO:0000313" key="3">
    <source>
        <dbReference type="Proteomes" id="UP000430692"/>
    </source>
</evidence>
<feature type="domain" description="Transposase putative helix-turn-helix" evidence="1">
    <location>
        <begin position="1"/>
        <end position="35"/>
    </location>
</feature>
<accession>A0A6I4VQE9</accession>
<dbReference type="AlphaFoldDB" id="A0A6I4VQE9"/>
<dbReference type="Proteomes" id="UP000430692">
    <property type="component" value="Unassembled WGS sequence"/>
</dbReference>
<evidence type="ECO:0000259" key="1">
    <source>
        <dbReference type="Pfam" id="PF12323"/>
    </source>
</evidence>
<sequence>MHKHSVFRLYPTRKQAISIHKSMGSSRFVFHHFLAK</sequence>